<comment type="caution">
    <text evidence="2">The sequence shown here is derived from an EMBL/GenBank/DDBJ whole genome shotgun (WGS) entry which is preliminary data.</text>
</comment>
<dbReference type="InterPro" id="IPR036388">
    <property type="entry name" value="WH-like_DNA-bd_sf"/>
</dbReference>
<keyword evidence="3" id="KW-1185">Reference proteome</keyword>
<feature type="region of interest" description="Disordered" evidence="1">
    <location>
        <begin position="151"/>
        <end position="173"/>
    </location>
</feature>
<dbReference type="InterPro" id="IPR036390">
    <property type="entry name" value="WH_DNA-bd_sf"/>
</dbReference>
<evidence type="ECO:0000256" key="1">
    <source>
        <dbReference type="SAM" id="MobiDB-lite"/>
    </source>
</evidence>
<dbReference type="EMBL" id="JBHRXY010000083">
    <property type="protein sequence ID" value="MFC3632172.1"/>
    <property type="molecule type" value="Genomic_DNA"/>
</dbReference>
<name>A0ABV7UAK6_9RHOB</name>
<proteinExistence type="predicted"/>
<dbReference type="Pfam" id="PF13730">
    <property type="entry name" value="HTH_36"/>
    <property type="match status" value="1"/>
</dbReference>
<sequence>MAKDTSKEKTTNVVPLKPAGTLAENPKVLNQKWGKETMAANYAVIPSALIRGQARLGINATEFALLVHLIDHWWKPGEMPWPSKKTLAERLRVGEKTVQRAMAHLEEEGLIQRKKRFNKTGARTSNEYDLAPLVERLKPIAKDLVAASNDAKAIKKKAQRPGLKNRTPKKAAS</sequence>
<dbReference type="RefSeq" id="WP_377764615.1">
    <property type="nucleotide sequence ID" value="NZ_JBHRXY010000083.1"/>
</dbReference>
<accession>A0ABV7UAK6</accession>
<protein>
    <submittedName>
        <fullName evidence="2">Helix-turn-helix domain-containing protein</fullName>
    </submittedName>
</protein>
<gene>
    <name evidence="2" type="ORF">ACFOM8_22495</name>
</gene>
<evidence type="ECO:0000313" key="3">
    <source>
        <dbReference type="Proteomes" id="UP001595539"/>
    </source>
</evidence>
<dbReference type="Proteomes" id="UP001595539">
    <property type="component" value="Unassembled WGS sequence"/>
</dbReference>
<organism evidence="2 3">
    <name type="scientific">Paracoccus angustae</name>
    <dbReference type="NCBI Taxonomy" id="1671480"/>
    <lineage>
        <taxon>Bacteria</taxon>
        <taxon>Pseudomonadati</taxon>
        <taxon>Pseudomonadota</taxon>
        <taxon>Alphaproteobacteria</taxon>
        <taxon>Rhodobacterales</taxon>
        <taxon>Paracoccaceae</taxon>
        <taxon>Paracoccus</taxon>
    </lineage>
</organism>
<evidence type="ECO:0000313" key="2">
    <source>
        <dbReference type="EMBL" id="MFC3632172.1"/>
    </source>
</evidence>
<reference evidence="3" key="1">
    <citation type="journal article" date="2019" name="Int. J. Syst. Evol. Microbiol.">
        <title>The Global Catalogue of Microorganisms (GCM) 10K type strain sequencing project: providing services to taxonomists for standard genome sequencing and annotation.</title>
        <authorList>
            <consortium name="The Broad Institute Genomics Platform"/>
            <consortium name="The Broad Institute Genome Sequencing Center for Infectious Disease"/>
            <person name="Wu L."/>
            <person name="Ma J."/>
        </authorList>
    </citation>
    <scope>NUCLEOTIDE SEQUENCE [LARGE SCALE GENOMIC DNA]</scope>
    <source>
        <strain evidence="3">KCTC 42473</strain>
    </source>
</reference>
<dbReference type="SUPFAM" id="SSF46785">
    <property type="entry name" value="Winged helix' DNA-binding domain"/>
    <property type="match status" value="1"/>
</dbReference>
<dbReference type="Gene3D" id="1.10.10.10">
    <property type="entry name" value="Winged helix-like DNA-binding domain superfamily/Winged helix DNA-binding domain"/>
    <property type="match status" value="1"/>
</dbReference>